<dbReference type="InterPro" id="IPR014729">
    <property type="entry name" value="Rossmann-like_a/b/a_fold"/>
</dbReference>
<comment type="caution">
    <text evidence="3">The sequence shown here is derived from an EMBL/GenBank/DDBJ whole genome shotgun (WGS) entry which is preliminary data.</text>
</comment>
<comment type="similarity">
    <text evidence="1">Belongs to the universal stress protein A family.</text>
</comment>
<proteinExistence type="inferred from homology"/>
<evidence type="ECO:0000256" key="1">
    <source>
        <dbReference type="ARBA" id="ARBA00008791"/>
    </source>
</evidence>
<feature type="domain" description="UspA" evidence="2">
    <location>
        <begin position="5"/>
        <end position="125"/>
    </location>
</feature>
<sequence length="146" mass="15714">MFVLRHILVPVGLGPGSLAAVQYALGLSRWLGCKVTLLHVLEHPNPSISEALTKMAQGARHPPTVLLVEAHSQSIGAVVAQTAQQTRADLIVIGRRDTAQKAPEELGLVARSILANAKVPVQVVPSVKVVQSKPWIQRFTDEVLEI</sequence>
<organism evidence="3">
    <name type="scientific">Meiothermus ruber</name>
    <dbReference type="NCBI Taxonomy" id="277"/>
    <lineage>
        <taxon>Bacteria</taxon>
        <taxon>Thermotogati</taxon>
        <taxon>Deinococcota</taxon>
        <taxon>Deinococci</taxon>
        <taxon>Thermales</taxon>
        <taxon>Thermaceae</taxon>
        <taxon>Meiothermus</taxon>
    </lineage>
</organism>
<dbReference type="AlphaFoldDB" id="A0A7C3HJR3"/>
<dbReference type="Pfam" id="PF00582">
    <property type="entry name" value="Usp"/>
    <property type="match status" value="1"/>
</dbReference>
<gene>
    <name evidence="3" type="ORF">ENS82_12155</name>
</gene>
<protein>
    <submittedName>
        <fullName evidence="3">Universal stress protein</fullName>
    </submittedName>
</protein>
<name>A0A7C3HJR3_MEIRU</name>
<accession>A0A7C3HJR3</accession>
<dbReference type="PRINTS" id="PR01438">
    <property type="entry name" value="UNVRSLSTRESS"/>
</dbReference>
<dbReference type="InterPro" id="IPR006015">
    <property type="entry name" value="Universal_stress_UspA"/>
</dbReference>
<dbReference type="Gene3D" id="3.40.50.620">
    <property type="entry name" value="HUPs"/>
    <property type="match status" value="1"/>
</dbReference>
<evidence type="ECO:0000259" key="2">
    <source>
        <dbReference type="Pfam" id="PF00582"/>
    </source>
</evidence>
<dbReference type="EMBL" id="DSWI01000028">
    <property type="protein sequence ID" value="HFG21440.1"/>
    <property type="molecule type" value="Genomic_DNA"/>
</dbReference>
<reference evidence="3" key="1">
    <citation type="journal article" date="2020" name="mSystems">
        <title>Genome- and Community-Level Interaction Insights into Carbon Utilization and Element Cycling Functions of Hydrothermarchaeota in Hydrothermal Sediment.</title>
        <authorList>
            <person name="Zhou Z."/>
            <person name="Liu Y."/>
            <person name="Xu W."/>
            <person name="Pan J."/>
            <person name="Luo Z.H."/>
            <person name="Li M."/>
        </authorList>
    </citation>
    <scope>NUCLEOTIDE SEQUENCE [LARGE SCALE GENOMIC DNA]</scope>
    <source>
        <strain evidence="3">SpSt-524</strain>
    </source>
</reference>
<dbReference type="CDD" id="cd00293">
    <property type="entry name" value="USP-like"/>
    <property type="match status" value="1"/>
</dbReference>
<dbReference type="InterPro" id="IPR006016">
    <property type="entry name" value="UspA"/>
</dbReference>
<evidence type="ECO:0000313" key="3">
    <source>
        <dbReference type="EMBL" id="HFG21440.1"/>
    </source>
</evidence>
<dbReference type="SUPFAM" id="SSF52402">
    <property type="entry name" value="Adenine nucleotide alpha hydrolases-like"/>
    <property type="match status" value="1"/>
</dbReference>